<evidence type="ECO:0000256" key="5">
    <source>
        <dbReference type="ARBA" id="ARBA00023004"/>
    </source>
</evidence>
<keyword evidence="10" id="KW-1133">Transmembrane helix</keyword>
<keyword evidence="10" id="KW-0812">Transmembrane</keyword>
<comment type="similarity">
    <text evidence="2 8">Belongs to the cytochrome P450 family.</text>
</comment>
<protein>
    <submittedName>
        <fullName evidence="11">Cytochrome P450-15</fullName>
    </submittedName>
</protein>
<evidence type="ECO:0000313" key="11">
    <source>
        <dbReference type="EMBL" id="RDW56651.1"/>
    </source>
</evidence>
<proteinExistence type="inferred from homology"/>
<name>A0A3D8Q483_9HELO</name>
<feature type="transmembrane region" description="Helical" evidence="10">
    <location>
        <begin position="12"/>
        <end position="33"/>
    </location>
</feature>
<keyword evidence="3 7" id="KW-0479">Metal-binding</keyword>
<organism evidence="11 12">
    <name type="scientific">Coleophoma crateriformis</name>
    <dbReference type="NCBI Taxonomy" id="565419"/>
    <lineage>
        <taxon>Eukaryota</taxon>
        <taxon>Fungi</taxon>
        <taxon>Dikarya</taxon>
        <taxon>Ascomycota</taxon>
        <taxon>Pezizomycotina</taxon>
        <taxon>Leotiomycetes</taxon>
        <taxon>Helotiales</taxon>
        <taxon>Dermateaceae</taxon>
        <taxon>Coleophoma</taxon>
    </lineage>
</organism>
<keyword evidence="5 7" id="KW-0408">Iron</keyword>
<evidence type="ECO:0000256" key="8">
    <source>
        <dbReference type="RuleBase" id="RU000461"/>
    </source>
</evidence>
<evidence type="ECO:0000256" key="9">
    <source>
        <dbReference type="SAM" id="Coils"/>
    </source>
</evidence>
<evidence type="ECO:0000256" key="6">
    <source>
        <dbReference type="ARBA" id="ARBA00023033"/>
    </source>
</evidence>
<dbReference type="GO" id="GO:0005506">
    <property type="term" value="F:iron ion binding"/>
    <property type="evidence" value="ECO:0007669"/>
    <property type="project" value="InterPro"/>
</dbReference>
<dbReference type="CDD" id="cd11062">
    <property type="entry name" value="CYP58-like"/>
    <property type="match status" value="1"/>
</dbReference>
<evidence type="ECO:0000256" key="1">
    <source>
        <dbReference type="ARBA" id="ARBA00001971"/>
    </source>
</evidence>
<dbReference type="Pfam" id="PF00067">
    <property type="entry name" value="p450"/>
    <property type="match status" value="1"/>
</dbReference>
<dbReference type="GO" id="GO:0016705">
    <property type="term" value="F:oxidoreductase activity, acting on paired donors, with incorporation or reduction of molecular oxygen"/>
    <property type="evidence" value="ECO:0007669"/>
    <property type="project" value="InterPro"/>
</dbReference>
<reference evidence="11 12" key="1">
    <citation type="journal article" date="2018" name="IMA Fungus">
        <title>IMA Genome-F 9: Draft genome sequence of Annulohypoxylon stygium, Aspergillus mulundensis, Berkeleyomyces basicola (syn. Thielaviopsis basicola), Ceratocystis smalleyi, two Cercospora beticola strains, Coleophoma cylindrospora, Fusarium fracticaudum, Phialophora cf. hyalina, and Morchella septimelata.</title>
        <authorList>
            <person name="Wingfield B.D."/>
            <person name="Bills G.F."/>
            <person name="Dong Y."/>
            <person name="Huang W."/>
            <person name="Nel W.J."/>
            <person name="Swalarsk-Parry B.S."/>
            <person name="Vaghefi N."/>
            <person name="Wilken P.M."/>
            <person name="An Z."/>
            <person name="de Beer Z.W."/>
            <person name="De Vos L."/>
            <person name="Chen L."/>
            <person name="Duong T.A."/>
            <person name="Gao Y."/>
            <person name="Hammerbacher A."/>
            <person name="Kikkert J.R."/>
            <person name="Li Y."/>
            <person name="Li H."/>
            <person name="Li K."/>
            <person name="Li Q."/>
            <person name="Liu X."/>
            <person name="Ma X."/>
            <person name="Naidoo K."/>
            <person name="Pethybridge S.J."/>
            <person name="Sun J."/>
            <person name="Steenkamp E.T."/>
            <person name="van der Nest M.A."/>
            <person name="van Wyk S."/>
            <person name="Wingfield M.J."/>
            <person name="Xiong C."/>
            <person name="Yue Q."/>
            <person name="Zhang X."/>
        </authorList>
    </citation>
    <scope>NUCLEOTIDE SEQUENCE [LARGE SCALE GENOMIC DNA]</scope>
    <source>
        <strain evidence="11 12">BP5796</strain>
    </source>
</reference>
<evidence type="ECO:0000256" key="2">
    <source>
        <dbReference type="ARBA" id="ARBA00010617"/>
    </source>
</evidence>
<dbReference type="PANTHER" id="PTHR24305:SF157">
    <property type="entry name" value="N-ACETYLTRYPTOPHAN 6-HYDROXYLASE IVOC-RELATED"/>
    <property type="match status" value="1"/>
</dbReference>
<dbReference type="AlphaFoldDB" id="A0A3D8Q483"/>
<dbReference type="EMBL" id="PDLN01000025">
    <property type="protein sequence ID" value="RDW56651.1"/>
    <property type="molecule type" value="Genomic_DNA"/>
</dbReference>
<comment type="caution">
    <text evidence="11">The sequence shown here is derived from an EMBL/GenBank/DDBJ whole genome shotgun (WGS) entry which is preliminary data.</text>
</comment>
<feature type="binding site" description="axial binding residue" evidence="7">
    <location>
        <position position="450"/>
    </location>
    <ligand>
        <name>heme</name>
        <dbReference type="ChEBI" id="CHEBI:30413"/>
    </ligand>
    <ligandPart>
        <name>Fe</name>
        <dbReference type="ChEBI" id="CHEBI:18248"/>
    </ligandPart>
</feature>
<dbReference type="InterPro" id="IPR001128">
    <property type="entry name" value="Cyt_P450"/>
</dbReference>
<keyword evidence="12" id="KW-1185">Reference proteome</keyword>
<sequence length="519" mass="59571">MDILITIGATQALSFAAVGLVLWTLYGAIYRLYLSPISAFPGPKLAALTFWYEFYYEVYPLYGQYVFHIRDLHEKYGPIVRINPYELHVSTPQFYETLFSSTKKRNKWYWFTRIFGKDGAAFLTVDHNLHRARRAPMNPFFSIASVRRLQPMIDERVQTFLGRLSDLRGSGKILKLPVVVNAFSNDVIMMYTFGRSYNRLEVPDFDPLNHELMHEGSKTLTVMKHLIWIFRIVQSLPEFMLSHMGYELAALVEQKNNMRKQVKQVLQEKNDAHKDLLHPTIFHALIDSDLPLEEKGVERLTDEADTIIAAGQETLSLILTFITYHLLSNPTMLQTLKEELAKVIPDPNIVTPVATLSNLPYLTGVIKEGLRLGYGVSGRLHRVPLEPLSFSAPGHEWVVPPGTPVSMTSVLIHHDESIFPNSYEFQPERWIKNSGLDRYLVSFSKGSRSCIGINLAYAEMYIWLAGVFRRYGSSDVRFKTDEGVLELFETDRSDVELWADRFIPVVKPGSKRVRFRVLE</sequence>
<dbReference type="OrthoDB" id="3945418at2759"/>
<dbReference type="InterPro" id="IPR050121">
    <property type="entry name" value="Cytochrome_P450_monoxygenase"/>
</dbReference>
<accession>A0A3D8Q483</accession>
<dbReference type="GO" id="GO:0004497">
    <property type="term" value="F:monooxygenase activity"/>
    <property type="evidence" value="ECO:0007669"/>
    <property type="project" value="UniProtKB-KW"/>
</dbReference>
<evidence type="ECO:0000313" key="12">
    <source>
        <dbReference type="Proteomes" id="UP000256328"/>
    </source>
</evidence>
<keyword evidence="10" id="KW-0472">Membrane</keyword>
<dbReference type="SUPFAM" id="SSF48264">
    <property type="entry name" value="Cytochrome P450"/>
    <property type="match status" value="1"/>
</dbReference>
<dbReference type="PRINTS" id="PR00385">
    <property type="entry name" value="P450"/>
</dbReference>
<feature type="coiled-coil region" evidence="9">
    <location>
        <begin position="248"/>
        <end position="275"/>
    </location>
</feature>
<dbReference type="GO" id="GO:0020037">
    <property type="term" value="F:heme binding"/>
    <property type="evidence" value="ECO:0007669"/>
    <property type="project" value="InterPro"/>
</dbReference>
<dbReference type="InterPro" id="IPR017972">
    <property type="entry name" value="Cyt_P450_CS"/>
</dbReference>
<dbReference type="Gene3D" id="1.10.630.10">
    <property type="entry name" value="Cytochrome P450"/>
    <property type="match status" value="1"/>
</dbReference>
<keyword evidence="9" id="KW-0175">Coiled coil</keyword>
<comment type="cofactor">
    <cofactor evidence="1 7">
        <name>heme</name>
        <dbReference type="ChEBI" id="CHEBI:30413"/>
    </cofactor>
</comment>
<keyword evidence="6 8" id="KW-0503">Monooxygenase</keyword>
<dbReference type="InterPro" id="IPR036396">
    <property type="entry name" value="Cyt_P450_sf"/>
</dbReference>
<keyword evidence="7 8" id="KW-0349">Heme</keyword>
<dbReference type="PANTHER" id="PTHR24305">
    <property type="entry name" value="CYTOCHROME P450"/>
    <property type="match status" value="1"/>
</dbReference>
<evidence type="ECO:0000256" key="4">
    <source>
        <dbReference type="ARBA" id="ARBA00023002"/>
    </source>
</evidence>
<dbReference type="PRINTS" id="PR00463">
    <property type="entry name" value="EP450I"/>
</dbReference>
<evidence type="ECO:0000256" key="3">
    <source>
        <dbReference type="ARBA" id="ARBA00022723"/>
    </source>
</evidence>
<evidence type="ECO:0000256" key="10">
    <source>
        <dbReference type="SAM" id="Phobius"/>
    </source>
</evidence>
<keyword evidence="4 8" id="KW-0560">Oxidoreductase</keyword>
<dbReference type="PROSITE" id="PS00086">
    <property type="entry name" value="CYTOCHROME_P450"/>
    <property type="match status" value="1"/>
</dbReference>
<dbReference type="Proteomes" id="UP000256328">
    <property type="component" value="Unassembled WGS sequence"/>
</dbReference>
<evidence type="ECO:0000256" key="7">
    <source>
        <dbReference type="PIRSR" id="PIRSR602401-1"/>
    </source>
</evidence>
<gene>
    <name evidence="11" type="ORF">BP5796_13116</name>
</gene>
<dbReference type="InterPro" id="IPR002401">
    <property type="entry name" value="Cyt_P450_E_grp-I"/>
</dbReference>